<comment type="caution">
    <text evidence="1">The sequence shown here is derived from an EMBL/GenBank/DDBJ whole genome shotgun (WGS) entry which is preliminary data.</text>
</comment>
<evidence type="ECO:0000313" key="1">
    <source>
        <dbReference type="EMBL" id="HII61021.1"/>
    </source>
</evidence>
<accession>A0A832T5X2</accession>
<reference evidence="1" key="1">
    <citation type="journal article" date="2020" name="bioRxiv">
        <title>A rank-normalized archaeal taxonomy based on genome phylogeny resolves widespread incomplete and uneven classifications.</title>
        <authorList>
            <person name="Rinke C."/>
            <person name="Chuvochina M."/>
            <person name="Mussig A.J."/>
            <person name="Chaumeil P.-A."/>
            <person name="Waite D.W."/>
            <person name="Whitman W.B."/>
            <person name="Parks D.H."/>
            <person name="Hugenholtz P."/>
        </authorList>
    </citation>
    <scope>NUCLEOTIDE SEQUENCE</scope>
    <source>
        <strain evidence="1">UBA8834</strain>
    </source>
</reference>
<dbReference type="Proteomes" id="UP000617544">
    <property type="component" value="Unassembled WGS sequence"/>
</dbReference>
<sequence>MGKLNRVLNTKWGNIKLEDNTLIKFRVAIVDVHPFEEASPFGVEFGVNITTGISVYPSEESMRELEGKPIAPSKIPPKEGWIQIKIIEKESALEEVEYEDPELGKYKIRVEIEPVMASKNTQIKTPNGEPWYVVRWVPKITWEKIME</sequence>
<gene>
    <name evidence="1" type="ORF">HA331_04585</name>
</gene>
<evidence type="ECO:0000313" key="2">
    <source>
        <dbReference type="Proteomes" id="UP000617544"/>
    </source>
</evidence>
<protein>
    <submittedName>
        <fullName evidence="1">Uncharacterized protein</fullName>
    </submittedName>
</protein>
<dbReference type="AlphaFoldDB" id="A0A832T5X2"/>
<name>A0A832T5X2_PYRHR</name>
<organism evidence="1 2">
    <name type="scientific">Pyrococcus horikoshii</name>
    <dbReference type="NCBI Taxonomy" id="53953"/>
    <lineage>
        <taxon>Archaea</taxon>
        <taxon>Methanobacteriati</taxon>
        <taxon>Methanobacteriota</taxon>
        <taxon>Thermococci</taxon>
        <taxon>Thermococcales</taxon>
        <taxon>Thermococcaceae</taxon>
        <taxon>Pyrococcus</taxon>
    </lineage>
</organism>
<dbReference type="RefSeq" id="WP_010884498.1">
    <property type="nucleotide sequence ID" value="NZ_DUJN01000004.1"/>
</dbReference>
<dbReference type="GeneID" id="1444285"/>
<dbReference type="OMA" id="VMASKNT"/>
<proteinExistence type="predicted"/>
<dbReference type="EMBL" id="DUJN01000004">
    <property type="protein sequence ID" value="HII61021.1"/>
    <property type="molecule type" value="Genomic_DNA"/>
</dbReference>